<dbReference type="EMBL" id="JACEFB010000004">
    <property type="protein sequence ID" value="MBA2226082.1"/>
    <property type="molecule type" value="Genomic_DNA"/>
</dbReference>
<evidence type="ECO:0000256" key="1">
    <source>
        <dbReference type="SAM" id="Phobius"/>
    </source>
</evidence>
<feature type="domain" description="TadE-like" evidence="2">
    <location>
        <begin position="14"/>
        <end position="56"/>
    </location>
</feature>
<evidence type="ECO:0000259" key="2">
    <source>
        <dbReference type="Pfam" id="PF07811"/>
    </source>
</evidence>
<evidence type="ECO:0000313" key="4">
    <source>
        <dbReference type="Proteomes" id="UP000542342"/>
    </source>
</evidence>
<comment type="caution">
    <text evidence="3">The sequence shown here is derived from an EMBL/GenBank/DDBJ whole genome shotgun (WGS) entry which is preliminary data.</text>
</comment>
<feature type="transmembrane region" description="Helical" evidence="1">
    <location>
        <begin position="20"/>
        <end position="42"/>
    </location>
</feature>
<dbReference type="RefSeq" id="WP_194537512.1">
    <property type="nucleotide sequence ID" value="NZ_JACEFB010000004.1"/>
</dbReference>
<reference evidence="3 4" key="1">
    <citation type="submission" date="2020-07" db="EMBL/GenBank/DDBJ databases">
        <title>Thermogemmata thermophila gen. nov., sp. nov., a novel moderate thermophilic planctomycete from a Kamchatka hot spring.</title>
        <authorList>
            <person name="Elcheninov A.G."/>
            <person name="Podosokorskaya O.A."/>
            <person name="Kovaleva O.L."/>
            <person name="Novikov A."/>
            <person name="Bonch-Osmolovskaya E.A."/>
            <person name="Toshchakov S.V."/>
            <person name="Kublanov I.V."/>
        </authorList>
    </citation>
    <scope>NUCLEOTIDE SEQUENCE [LARGE SCALE GENOMIC DNA]</scope>
    <source>
        <strain evidence="3 4">2918</strain>
    </source>
</reference>
<name>A0A7V8VDM2_9BACT</name>
<dbReference type="InterPro" id="IPR012495">
    <property type="entry name" value="TadE-like_dom"/>
</dbReference>
<keyword evidence="1" id="KW-1133">Transmembrane helix</keyword>
<accession>A0A7V8VDM2</accession>
<keyword evidence="4" id="KW-1185">Reference proteome</keyword>
<evidence type="ECO:0000313" key="3">
    <source>
        <dbReference type="EMBL" id="MBA2226082.1"/>
    </source>
</evidence>
<proteinExistence type="predicted"/>
<dbReference type="Pfam" id="PF07811">
    <property type="entry name" value="TadE"/>
    <property type="match status" value="1"/>
</dbReference>
<sequence>MKVNTTHNLQKRKGAAIVEMALVITVLAMLLFGIFEYARFLFVMHITHNAARDAARYAAVNLDKPSNFDTTNYTNATGTTFLSVQNYARERMAGAHGQLVNFQVAVYPVDNTGLYLDPPVIRPKSKTPGTYPDPFNPSDPNRVPWSQADYTEKIAVTIRGEFRSILPNLLLMPATIQIEITGMSAAEG</sequence>
<organism evidence="3 4">
    <name type="scientific">Thermogemmata fonticola</name>
    <dbReference type="NCBI Taxonomy" id="2755323"/>
    <lineage>
        <taxon>Bacteria</taxon>
        <taxon>Pseudomonadati</taxon>
        <taxon>Planctomycetota</taxon>
        <taxon>Planctomycetia</taxon>
        <taxon>Gemmatales</taxon>
        <taxon>Gemmataceae</taxon>
        <taxon>Thermogemmata</taxon>
    </lineage>
</organism>
<dbReference type="AlphaFoldDB" id="A0A7V8VDM2"/>
<protein>
    <submittedName>
        <fullName evidence="3">Pilus assembly protein</fullName>
    </submittedName>
</protein>
<gene>
    <name evidence="3" type="ORF">H0921_07890</name>
</gene>
<keyword evidence="1" id="KW-0812">Transmembrane</keyword>
<keyword evidence="1" id="KW-0472">Membrane</keyword>
<dbReference type="Proteomes" id="UP000542342">
    <property type="component" value="Unassembled WGS sequence"/>
</dbReference>